<dbReference type="Gene3D" id="3.90.870.10">
    <property type="entry name" value="DHBP synthase"/>
    <property type="match status" value="1"/>
</dbReference>
<keyword evidence="6" id="KW-1185">Reference proteome</keyword>
<gene>
    <name evidence="5" type="ORF">ACFPZN_55470</name>
</gene>
<dbReference type="SUPFAM" id="SSF55821">
    <property type="entry name" value="YrdC/RibB"/>
    <property type="match status" value="1"/>
</dbReference>
<accession>A0ABW1AKB4</accession>
<evidence type="ECO:0000313" key="6">
    <source>
        <dbReference type="Proteomes" id="UP001596074"/>
    </source>
</evidence>
<name>A0ABW1AKB4_9ACTN</name>
<dbReference type="EMBL" id="JBHSON010000195">
    <property type="protein sequence ID" value="MFC5754875.1"/>
    <property type="molecule type" value="Genomic_DNA"/>
</dbReference>
<feature type="compositionally biased region" description="Basic residues" evidence="4">
    <location>
        <begin position="13"/>
        <end position="24"/>
    </location>
</feature>
<dbReference type="Pfam" id="PF00926">
    <property type="entry name" value="DHBP_synthase"/>
    <property type="match status" value="1"/>
</dbReference>
<evidence type="ECO:0000256" key="4">
    <source>
        <dbReference type="SAM" id="MobiDB-lite"/>
    </source>
</evidence>
<feature type="non-terminal residue" evidence="5">
    <location>
        <position position="99"/>
    </location>
</feature>
<protein>
    <recommendedName>
        <fullName evidence="3">3,4-dihydroxy-2-butanone-4-phosphate synthase</fullName>
        <ecNumber evidence="3">4.1.99.12</ecNumber>
    </recommendedName>
</protein>
<comment type="pathway">
    <text evidence="2">Cofactor biosynthesis; riboflavin biosynthesis; 2-hydroxy-3-oxobutyl phosphate from D-ribulose 5-phosphate: step 1/1.</text>
</comment>
<reference evidence="6" key="1">
    <citation type="journal article" date="2019" name="Int. J. Syst. Evol. Microbiol.">
        <title>The Global Catalogue of Microorganisms (GCM) 10K type strain sequencing project: providing services to taxonomists for standard genome sequencing and annotation.</title>
        <authorList>
            <consortium name="The Broad Institute Genomics Platform"/>
            <consortium name="The Broad Institute Genome Sequencing Center for Infectious Disease"/>
            <person name="Wu L."/>
            <person name="Ma J."/>
        </authorList>
    </citation>
    <scope>NUCLEOTIDE SEQUENCE [LARGE SCALE GENOMIC DNA]</scope>
    <source>
        <strain evidence="6">KCTC 42087</strain>
    </source>
</reference>
<feature type="compositionally biased region" description="Basic residues" evidence="4">
    <location>
        <begin position="34"/>
        <end position="47"/>
    </location>
</feature>
<feature type="region of interest" description="Disordered" evidence="4">
    <location>
        <begin position="1"/>
        <end position="83"/>
    </location>
</feature>
<feature type="compositionally biased region" description="Basic residues" evidence="4">
    <location>
        <begin position="58"/>
        <end position="81"/>
    </location>
</feature>
<dbReference type="EC" id="4.1.99.12" evidence="3"/>
<proteinExistence type="predicted"/>
<evidence type="ECO:0000313" key="5">
    <source>
        <dbReference type="EMBL" id="MFC5754875.1"/>
    </source>
</evidence>
<dbReference type="Proteomes" id="UP001596074">
    <property type="component" value="Unassembled WGS sequence"/>
</dbReference>
<feature type="compositionally biased region" description="Low complexity" evidence="4">
    <location>
        <begin position="1"/>
        <end position="12"/>
    </location>
</feature>
<comment type="caution">
    <text evidence="5">The sequence shown here is derived from an EMBL/GenBank/DDBJ whole genome shotgun (WGS) entry which is preliminary data.</text>
</comment>
<evidence type="ECO:0000256" key="2">
    <source>
        <dbReference type="ARBA" id="ARBA00004904"/>
    </source>
</evidence>
<organism evidence="5 6">
    <name type="scientific">Actinomadura rugatobispora</name>
    <dbReference type="NCBI Taxonomy" id="1994"/>
    <lineage>
        <taxon>Bacteria</taxon>
        <taxon>Bacillati</taxon>
        <taxon>Actinomycetota</taxon>
        <taxon>Actinomycetes</taxon>
        <taxon>Streptosporangiales</taxon>
        <taxon>Thermomonosporaceae</taxon>
        <taxon>Actinomadura</taxon>
    </lineage>
</organism>
<dbReference type="RefSeq" id="WP_378293408.1">
    <property type="nucleotide sequence ID" value="NZ_JBHSON010000195.1"/>
</dbReference>
<evidence type="ECO:0000256" key="1">
    <source>
        <dbReference type="ARBA" id="ARBA00002284"/>
    </source>
</evidence>
<dbReference type="InterPro" id="IPR000422">
    <property type="entry name" value="DHBP_synthase_RibB"/>
</dbReference>
<dbReference type="InterPro" id="IPR017945">
    <property type="entry name" value="DHBP_synth_RibB-like_a/b_dom"/>
</dbReference>
<comment type="function">
    <text evidence="1">Catalyzes the conversion of D-ribulose 5-phosphate to formate and 3,4-dihydroxy-2-butanone 4-phosphate.</text>
</comment>
<sequence>MRAPPRCAAWRQARSRRACRTRRPRPFEAPSCPHARHRHARRAHPTRGPRPSWARGQLHGRRPCVRRGRGVRRGGVLRRRGHTEAAVDLARLAGLAPAG</sequence>
<evidence type="ECO:0000256" key="3">
    <source>
        <dbReference type="ARBA" id="ARBA00012153"/>
    </source>
</evidence>